<evidence type="ECO:0000313" key="2">
    <source>
        <dbReference type="EMBL" id="BAZ93751.1"/>
    </source>
</evidence>
<keyword evidence="1" id="KW-0472">Membrane</keyword>
<sequence>MSTKHLAELLDRLANAIVTLEGVALICILIALVALYNYLRFRARIAPTVREFKQACDRLKSIEGEEGFAAEYYAFDEAIKKSSMLQHAWHEFSETLLLPDPDLDDGPDVVRNTADADAYFSRQTILQPIVDLRWYSAVPNILTGMGIMFTFVGLVAGIYLASDGLGGGVEEAKQALERLLGGASLAFMTSIVGLFFSLLFSALEKRWVHRFDRLINEWVNELDNRLSRVTPEHLARESLKEARQQTSIFAAFSNDLAFSISKVLEEQVKAPMSEAMERLVSAVEGLRADQGASNEAMLKEVVSQFSDSIQGAAGTEMEAFAETVRSLNDNLVTSVNELSEVAKDIGTITGDTAKILDRTGELVNEIQEAYEHLTGAADPLVAAADRVQEGSAALQDAALKVTGSTDSIGQAVENLAELQENVKAAWDDYQSRFEDVDNSLGRTFQEIDDGLSRYTSSMREFVEQLDAHASSIVRDLSGAVKELGEGIEELREVMEASGETAG</sequence>
<proteinExistence type="predicted"/>
<protein>
    <recommendedName>
        <fullName evidence="4">MotA/TolQ/ExbB proton channel domain-containing protein</fullName>
    </recommendedName>
</protein>
<gene>
    <name evidence="2" type="ORF">FOKN1_1353</name>
</gene>
<dbReference type="OrthoDB" id="5901855at2"/>
<feature type="transmembrane region" description="Helical" evidence="1">
    <location>
        <begin position="141"/>
        <end position="162"/>
    </location>
</feature>
<dbReference type="KEGG" id="ttc:FOKN1_1353"/>
<keyword evidence="1" id="KW-1133">Transmembrane helix</keyword>
<dbReference type="Proteomes" id="UP000218765">
    <property type="component" value="Chromosome"/>
</dbReference>
<evidence type="ECO:0000256" key="1">
    <source>
        <dbReference type="SAM" id="Phobius"/>
    </source>
</evidence>
<dbReference type="RefSeq" id="WP_096365918.1">
    <property type="nucleotide sequence ID" value="NZ_AP018052.1"/>
</dbReference>
<keyword evidence="3" id="KW-1185">Reference proteome</keyword>
<evidence type="ECO:0000313" key="3">
    <source>
        <dbReference type="Proteomes" id="UP000218765"/>
    </source>
</evidence>
<dbReference type="NCBIfam" id="NF033915">
    <property type="entry name" value="antiphage_ZorA_2"/>
    <property type="match status" value="1"/>
</dbReference>
<evidence type="ECO:0008006" key="4">
    <source>
        <dbReference type="Google" id="ProtNLM"/>
    </source>
</evidence>
<name>A0A1Z4VQ58_9GAMM</name>
<feature type="transmembrane region" description="Helical" evidence="1">
    <location>
        <begin position="12"/>
        <end position="36"/>
    </location>
</feature>
<dbReference type="EMBL" id="AP018052">
    <property type="protein sequence ID" value="BAZ93751.1"/>
    <property type="molecule type" value="Genomic_DNA"/>
</dbReference>
<dbReference type="SUPFAM" id="SSF58104">
    <property type="entry name" value="Methyl-accepting chemotaxis protein (MCP) signaling domain"/>
    <property type="match status" value="1"/>
</dbReference>
<dbReference type="AlphaFoldDB" id="A0A1Z4VQ58"/>
<reference evidence="2 3" key="1">
    <citation type="submission" date="2017-05" db="EMBL/GenBank/DDBJ databases">
        <title>Thiocyanate degradation by Thiohalobacter thiocyanaticus FOKN1.</title>
        <authorList>
            <person name="Oshiki M."/>
            <person name="Fukushima T."/>
            <person name="Kawano S."/>
            <person name="Nakagawa J."/>
        </authorList>
    </citation>
    <scope>NUCLEOTIDE SEQUENCE [LARGE SCALE GENOMIC DNA]</scope>
    <source>
        <strain evidence="2 3">FOKN1</strain>
    </source>
</reference>
<dbReference type="Gene3D" id="1.10.287.950">
    <property type="entry name" value="Methyl-accepting chemotaxis protein"/>
    <property type="match status" value="1"/>
</dbReference>
<keyword evidence="1" id="KW-0812">Transmembrane</keyword>
<feature type="transmembrane region" description="Helical" evidence="1">
    <location>
        <begin position="182"/>
        <end position="203"/>
    </location>
</feature>
<organism evidence="2 3">
    <name type="scientific">Thiohalobacter thiocyanaticus</name>
    <dbReference type="NCBI Taxonomy" id="585455"/>
    <lineage>
        <taxon>Bacteria</taxon>
        <taxon>Pseudomonadati</taxon>
        <taxon>Pseudomonadota</taxon>
        <taxon>Gammaproteobacteria</taxon>
        <taxon>Thiohalobacterales</taxon>
        <taxon>Thiohalobacteraceae</taxon>
        <taxon>Thiohalobacter</taxon>
    </lineage>
</organism>
<accession>A0A1Z4VQ58</accession>